<keyword evidence="5 12" id="KW-0552">Olfaction</keyword>
<comment type="subcellular location">
    <subcellularLocation>
        <location evidence="1 12">Cell membrane</location>
        <topology evidence="1 12">Multi-pass membrane protein</topology>
    </subcellularLocation>
</comment>
<organism evidence="14 15">
    <name type="scientific">Microcaecilia unicolor</name>
    <dbReference type="NCBI Taxonomy" id="1415580"/>
    <lineage>
        <taxon>Eukaryota</taxon>
        <taxon>Metazoa</taxon>
        <taxon>Chordata</taxon>
        <taxon>Craniata</taxon>
        <taxon>Vertebrata</taxon>
        <taxon>Euteleostomi</taxon>
        <taxon>Amphibia</taxon>
        <taxon>Gymnophiona</taxon>
        <taxon>Siphonopidae</taxon>
        <taxon>Microcaecilia</taxon>
    </lineage>
</organism>
<sequence>MIHMELWDYNVTLVYEFFLLNFPDHPEFQIFLFAAFVVIYMTTILGNLSILIITRLDPHLQTPMYFFLGILAFIDIFYSSASLYNMFISFPSVKKGISYQGCITQLFFVHFLGTTEACLLAVMGYDRYVAICNPLRYTEIMNRRLCVQMVVTIWFIGFLHALLHAMMISHTIFCGPNQINHFICDVNPMLKLSCSSTYVHELLLFYVTGIIVLSCFTCILISYVFIIFTVVKIHSTKGRLKTFSTCTSHLTVVTLYYSSAGIMYMKPNSHYYLAYDWVIAVFYTTVTPMLNPMIYTLRNKQVKMALIQTICGKLSISKE</sequence>
<evidence type="ECO:0000259" key="13">
    <source>
        <dbReference type="PROSITE" id="PS50262"/>
    </source>
</evidence>
<keyword evidence="3 12" id="KW-0716">Sensory transduction</keyword>
<dbReference type="Proteomes" id="UP000515156">
    <property type="component" value="Chromosome 2"/>
</dbReference>
<dbReference type="InterPro" id="IPR000276">
    <property type="entry name" value="GPCR_Rhodpsn"/>
</dbReference>
<reference evidence="15" key="1">
    <citation type="submission" date="2025-08" db="UniProtKB">
        <authorList>
            <consortium name="RefSeq"/>
        </authorList>
    </citation>
    <scope>IDENTIFICATION</scope>
</reference>
<feature type="transmembrane region" description="Helical" evidence="12">
    <location>
        <begin position="277"/>
        <end position="297"/>
    </location>
</feature>
<evidence type="ECO:0000256" key="2">
    <source>
        <dbReference type="ARBA" id="ARBA00022475"/>
    </source>
</evidence>
<evidence type="ECO:0000313" key="14">
    <source>
        <dbReference type="Proteomes" id="UP000515156"/>
    </source>
</evidence>
<dbReference type="SUPFAM" id="SSF81321">
    <property type="entry name" value="Family A G protein-coupled receptor-like"/>
    <property type="match status" value="1"/>
</dbReference>
<dbReference type="InterPro" id="IPR017452">
    <property type="entry name" value="GPCR_Rhodpsn_7TM"/>
</dbReference>
<keyword evidence="9 11" id="KW-0675">Receptor</keyword>
<dbReference type="InParanoid" id="A0A6P7WXC9"/>
<dbReference type="KEGG" id="muo:115461956"/>
<dbReference type="GO" id="GO:0004930">
    <property type="term" value="F:G protein-coupled receptor activity"/>
    <property type="evidence" value="ECO:0007669"/>
    <property type="project" value="UniProtKB-KW"/>
</dbReference>
<dbReference type="InterPro" id="IPR050516">
    <property type="entry name" value="Olfactory_GPCR"/>
</dbReference>
<proteinExistence type="inferred from homology"/>
<keyword evidence="14" id="KW-1185">Reference proteome</keyword>
<feature type="transmembrane region" description="Helical" evidence="12">
    <location>
        <begin position="30"/>
        <end position="53"/>
    </location>
</feature>
<evidence type="ECO:0000256" key="9">
    <source>
        <dbReference type="ARBA" id="ARBA00023170"/>
    </source>
</evidence>
<keyword evidence="4 11" id="KW-0812">Transmembrane</keyword>
<feature type="domain" description="G-protein coupled receptors family 1 profile" evidence="13">
    <location>
        <begin position="46"/>
        <end position="295"/>
    </location>
</feature>
<evidence type="ECO:0000256" key="4">
    <source>
        <dbReference type="ARBA" id="ARBA00022692"/>
    </source>
</evidence>
<keyword evidence="7 11" id="KW-0297">G-protein coupled receptor</keyword>
<dbReference type="CDD" id="cd13954">
    <property type="entry name" value="7tmA_OR"/>
    <property type="match status" value="1"/>
</dbReference>
<dbReference type="InterPro" id="IPR000725">
    <property type="entry name" value="Olfact_rcpt"/>
</dbReference>
<dbReference type="PANTHER" id="PTHR26452">
    <property type="entry name" value="OLFACTORY RECEPTOR"/>
    <property type="match status" value="1"/>
</dbReference>
<comment type="similarity">
    <text evidence="11">Belongs to the G-protein coupled receptor 1 family.</text>
</comment>
<feature type="transmembrane region" description="Helical" evidence="12">
    <location>
        <begin position="243"/>
        <end position="265"/>
    </location>
</feature>
<dbReference type="PROSITE" id="PS50262">
    <property type="entry name" value="G_PROTEIN_RECEP_F1_2"/>
    <property type="match status" value="1"/>
</dbReference>
<evidence type="ECO:0000256" key="1">
    <source>
        <dbReference type="ARBA" id="ARBA00004651"/>
    </source>
</evidence>
<evidence type="ECO:0000256" key="6">
    <source>
        <dbReference type="ARBA" id="ARBA00022989"/>
    </source>
</evidence>
<keyword evidence="6 12" id="KW-1133">Transmembrane helix</keyword>
<dbReference type="FunFam" id="1.20.1070.10:FF:000001">
    <property type="entry name" value="Olfactory receptor"/>
    <property type="match status" value="1"/>
</dbReference>
<dbReference type="GO" id="GO:0005886">
    <property type="term" value="C:plasma membrane"/>
    <property type="evidence" value="ECO:0007669"/>
    <property type="project" value="UniProtKB-SubCell"/>
</dbReference>
<evidence type="ECO:0000256" key="3">
    <source>
        <dbReference type="ARBA" id="ARBA00022606"/>
    </source>
</evidence>
<evidence type="ECO:0000256" key="5">
    <source>
        <dbReference type="ARBA" id="ARBA00022725"/>
    </source>
</evidence>
<dbReference type="Pfam" id="PF13853">
    <property type="entry name" value="7tm_4"/>
    <property type="match status" value="1"/>
</dbReference>
<dbReference type="OrthoDB" id="5967130at2759"/>
<dbReference type="GeneID" id="115461956"/>
<evidence type="ECO:0000256" key="7">
    <source>
        <dbReference type="ARBA" id="ARBA00023040"/>
    </source>
</evidence>
<evidence type="ECO:0000256" key="11">
    <source>
        <dbReference type="RuleBase" id="RU000688"/>
    </source>
</evidence>
<dbReference type="PRINTS" id="PR00245">
    <property type="entry name" value="OLFACTORYR"/>
</dbReference>
<feature type="transmembrane region" description="Helical" evidence="12">
    <location>
        <begin position="145"/>
        <end position="163"/>
    </location>
</feature>
<keyword evidence="2 12" id="KW-1003">Cell membrane</keyword>
<dbReference type="PROSITE" id="PS00237">
    <property type="entry name" value="G_PROTEIN_RECEP_F1_1"/>
    <property type="match status" value="1"/>
</dbReference>
<evidence type="ECO:0000256" key="12">
    <source>
        <dbReference type="RuleBase" id="RU363047"/>
    </source>
</evidence>
<accession>A0A6P7WXC9</accession>
<dbReference type="PRINTS" id="PR00237">
    <property type="entry name" value="GPCRRHODOPSN"/>
</dbReference>
<keyword evidence="10 11" id="KW-0807">Transducer</keyword>
<dbReference type="AlphaFoldDB" id="A0A6P7WXC9"/>
<gene>
    <name evidence="15" type="primary">LOC115461956</name>
</gene>
<evidence type="ECO:0000256" key="8">
    <source>
        <dbReference type="ARBA" id="ARBA00023136"/>
    </source>
</evidence>
<name>A0A6P7WXC9_9AMPH</name>
<keyword evidence="8 12" id="KW-0472">Membrane</keyword>
<feature type="transmembrane region" description="Helical" evidence="12">
    <location>
        <begin position="65"/>
        <end position="87"/>
    </location>
</feature>
<feature type="transmembrane region" description="Helical" evidence="12">
    <location>
        <begin position="107"/>
        <end position="125"/>
    </location>
</feature>
<protein>
    <recommendedName>
        <fullName evidence="12">Olfactory receptor</fullName>
    </recommendedName>
</protein>
<dbReference type="RefSeq" id="XP_030047867.1">
    <property type="nucleotide sequence ID" value="XM_030192007.1"/>
</dbReference>
<evidence type="ECO:0000313" key="15">
    <source>
        <dbReference type="RefSeq" id="XP_030047867.1"/>
    </source>
</evidence>
<dbReference type="GO" id="GO:0004984">
    <property type="term" value="F:olfactory receptor activity"/>
    <property type="evidence" value="ECO:0007669"/>
    <property type="project" value="InterPro"/>
</dbReference>
<feature type="transmembrane region" description="Helical" evidence="12">
    <location>
        <begin position="203"/>
        <end position="231"/>
    </location>
</feature>
<dbReference type="Gene3D" id="1.20.1070.10">
    <property type="entry name" value="Rhodopsin 7-helix transmembrane proteins"/>
    <property type="match status" value="1"/>
</dbReference>
<evidence type="ECO:0000256" key="10">
    <source>
        <dbReference type="ARBA" id="ARBA00023224"/>
    </source>
</evidence>